<comment type="caution">
    <text evidence="6">The sequence shown here is derived from an EMBL/GenBank/DDBJ whole genome shotgun (WGS) entry which is preliminary data.</text>
</comment>
<dbReference type="SUPFAM" id="SSF56300">
    <property type="entry name" value="Metallo-dependent phosphatases"/>
    <property type="match status" value="1"/>
</dbReference>
<dbReference type="AlphaFoldDB" id="A0A150WPK8"/>
<evidence type="ECO:0000256" key="3">
    <source>
        <dbReference type="ARBA" id="ARBA00023004"/>
    </source>
</evidence>
<dbReference type="InterPro" id="IPR004843">
    <property type="entry name" value="Calcineurin-like_PHP"/>
</dbReference>
<evidence type="ECO:0000256" key="1">
    <source>
        <dbReference type="ARBA" id="ARBA00022723"/>
    </source>
</evidence>
<dbReference type="InterPro" id="IPR050884">
    <property type="entry name" value="CNP_phosphodiesterase-III"/>
</dbReference>
<proteinExistence type="inferred from homology"/>
<keyword evidence="2" id="KW-0378">Hydrolase</keyword>
<dbReference type="Gene3D" id="3.60.21.10">
    <property type="match status" value="1"/>
</dbReference>
<dbReference type="GO" id="GO:0016787">
    <property type="term" value="F:hydrolase activity"/>
    <property type="evidence" value="ECO:0007669"/>
    <property type="project" value="UniProtKB-KW"/>
</dbReference>
<gene>
    <name evidence="6" type="ORF">AZI86_04030</name>
</gene>
<dbReference type="PANTHER" id="PTHR42988">
    <property type="entry name" value="PHOSPHOHYDROLASE"/>
    <property type="match status" value="1"/>
</dbReference>
<dbReference type="Pfam" id="PF00149">
    <property type="entry name" value="Metallophos"/>
    <property type="match status" value="1"/>
</dbReference>
<dbReference type="GO" id="GO:0046872">
    <property type="term" value="F:metal ion binding"/>
    <property type="evidence" value="ECO:0007669"/>
    <property type="project" value="UniProtKB-KW"/>
</dbReference>
<evidence type="ECO:0000256" key="2">
    <source>
        <dbReference type="ARBA" id="ARBA00022801"/>
    </source>
</evidence>
<sequence length="253" mass="29062">MHISDLHFGRIHPPAIASLENFLKANEEKLDLIVMTGDWTQRARSSQYQEAAEFIKKLPVPLLTIPGNHDIPLYNFWVRLLRPLKNYNKYIRELAVDTFESAETVIVGFRTAHKYRTVEGRILEKDILRAKKAFEAADPKALRMIACHHPVFQPKMLSRIRPRHLAQEVLNLKPHIIVSGHSHLNWIELVETEGHKILHISAGSATSDRLRGEVNSFHILEIADSNVRVETYFLEEEGFIIKDPQATRAVSWA</sequence>
<feature type="domain" description="Calcineurin-like phosphoesterase" evidence="5">
    <location>
        <begin position="1"/>
        <end position="183"/>
    </location>
</feature>
<dbReference type="InterPro" id="IPR029052">
    <property type="entry name" value="Metallo-depent_PP-like"/>
</dbReference>
<keyword evidence="3" id="KW-0408">Iron</keyword>
<organism evidence="6 7">
    <name type="scientific">Bdellovibrio bacteriovorus</name>
    <dbReference type="NCBI Taxonomy" id="959"/>
    <lineage>
        <taxon>Bacteria</taxon>
        <taxon>Pseudomonadati</taxon>
        <taxon>Bdellovibrionota</taxon>
        <taxon>Bdellovibrionia</taxon>
        <taxon>Bdellovibrionales</taxon>
        <taxon>Pseudobdellovibrionaceae</taxon>
        <taxon>Bdellovibrio</taxon>
    </lineage>
</organism>
<evidence type="ECO:0000313" key="6">
    <source>
        <dbReference type="EMBL" id="KYG66237.1"/>
    </source>
</evidence>
<dbReference type="Proteomes" id="UP000075320">
    <property type="component" value="Unassembled WGS sequence"/>
</dbReference>
<evidence type="ECO:0000259" key="5">
    <source>
        <dbReference type="Pfam" id="PF00149"/>
    </source>
</evidence>
<dbReference type="PANTHER" id="PTHR42988:SF2">
    <property type="entry name" value="CYCLIC NUCLEOTIDE PHOSPHODIESTERASE CBUA0032-RELATED"/>
    <property type="match status" value="1"/>
</dbReference>
<comment type="similarity">
    <text evidence="4">Belongs to the cyclic nucleotide phosphodiesterase class-III family.</text>
</comment>
<reference evidence="6 7" key="1">
    <citation type="submission" date="2016-03" db="EMBL/GenBank/DDBJ databases">
        <authorList>
            <person name="Ploux O."/>
        </authorList>
    </citation>
    <scope>NUCLEOTIDE SEQUENCE [LARGE SCALE GENOMIC DNA]</scope>
    <source>
        <strain evidence="6 7">R0</strain>
    </source>
</reference>
<dbReference type="EMBL" id="LUKE01000001">
    <property type="protein sequence ID" value="KYG66237.1"/>
    <property type="molecule type" value="Genomic_DNA"/>
</dbReference>
<name>A0A150WPK8_BDEBC</name>
<accession>A0A150WPK8</accession>
<protein>
    <recommendedName>
        <fullName evidence="5">Calcineurin-like phosphoesterase domain-containing protein</fullName>
    </recommendedName>
</protein>
<evidence type="ECO:0000313" key="7">
    <source>
        <dbReference type="Proteomes" id="UP000075320"/>
    </source>
</evidence>
<keyword evidence="1" id="KW-0479">Metal-binding</keyword>
<keyword evidence="7" id="KW-1185">Reference proteome</keyword>
<evidence type="ECO:0000256" key="4">
    <source>
        <dbReference type="ARBA" id="ARBA00025742"/>
    </source>
</evidence>